<dbReference type="GO" id="GO:0003824">
    <property type="term" value="F:catalytic activity"/>
    <property type="evidence" value="ECO:0007669"/>
    <property type="project" value="UniProtKB-ARBA"/>
</dbReference>
<proteinExistence type="predicted"/>
<dbReference type="PANTHER" id="PTHR42745:SF1">
    <property type="entry name" value="ARABINOSE 5-PHOSPHATE ISOMERASE KDSD"/>
    <property type="match status" value="1"/>
</dbReference>
<dbReference type="CDD" id="cd05014">
    <property type="entry name" value="SIS_Kpsf"/>
    <property type="match status" value="1"/>
</dbReference>
<dbReference type="Pfam" id="PF01380">
    <property type="entry name" value="SIS"/>
    <property type="match status" value="1"/>
</dbReference>
<dbReference type="AlphaFoldDB" id="X1GZ94"/>
<comment type="caution">
    <text evidence="3">The sequence shown here is derived from an EMBL/GenBank/DDBJ whole genome shotgun (WGS) entry which is preliminary data.</text>
</comment>
<feature type="domain" description="SIS" evidence="2">
    <location>
        <begin position="39"/>
        <end position="182"/>
    </location>
</feature>
<dbReference type="SUPFAM" id="SSF53697">
    <property type="entry name" value="SIS domain"/>
    <property type="match status" value="1"/>
</dbReference>
<dbReference type="InterPro" id="IPR035474">
    <property type="entry name" value="SIS_Kpsf"/>
</dbReference>
<dbReference type="InterPro" id="IPR050986">
    <property type="entry name" value="GutQ/KpsF_isomerases"/>
</dbReference>
<dbReference type="PROSITE" id="PS51464">
    <property type="entry name" value="SIS"/>
    <property type="match status" value="1"/>
</dbReference>
<evidence type="ECO:0000259" key="2">
    <source>
        <dbReference type="PROSITE" id="PS51464"/>
    </source>
</evidence>
<sequence>MRNSIKKEKIMRLAKQVLQQEGEAVSNLANVINETFLQAIEIIRNCQGKVVVAGLGKGGRVGTKIAASLSSLGTPAFFLHADEALHGDSGVVTNKDVLLVISHSGETSEVLAFMDIVKKIGCPIISITGKKDCTLARMVDVILTTGVSREADPMNLAPTTSAITVLALGDALAVCLSQLKGFTKEDFALYHPGGALGQRLSKEKK</sequence>
<dbReference type="Gene3D" id="3.40.50.10490">
    <property type="entry name" value="Glucose-6-phosphate isomerase like protein, domain 1"/>
    <property type="match status" value="1"/>
</dbReference>
<dbReference type="InterPro" id="IPR046348">
    <property type="entry name" value="SIS_dom_sf"/>
</dbReference>
<keyword evidence="1" id="KW-0677">Repeat</keyword>
<dbReference type="PANTHER" id="PTHR42745">
    <property type="match status" value="1"/>
</dbReference>
<accession>X1GZ94</accession>
<dbReference type="EMBL" id="BARU01007696">
    <property type="protein sequence ID" value="GAH46944.1"/>
    <property type="molecule type" value="Genomic_DNA"/>
</dbReference>
<dbReference type="GO" id="GO:1901135">
    <property type="term" value="P:carbohydrate derivative metabolic process"/>
    <property type="evidence" value="ECO:0007669"/>
    <property type="project" value="InterPro"/>
</dbReference>
<evidence type="ECO:0000313" key="3">
    <source>
        <dbReference type="EMBL" id="GAH46944.1"/>
    </source>
</evidence>
<name>X1GZ94_9ZZZZ</name>
<evidence type="ECO:0000256" key="1">
    <source>
        <dbReference type="ARBA" id="ARBA00022737"/>
    </source>
</evidence>
<gene>
    <name evidence="3" type="ORF">S03H2_15160</name>
</gene>
<dbReference type="GO" id="GO:0097367">
    <property type="term" value="F:carbohydrate derivative binding"/>
    <property type="evidence" value="ECO:0007669"/>
    <property type="project" value="InterPro"/>
</dbReference>
<dbReference type="FunFam" id="3.40.50.10490:FF:000011">
    <property type="entry name" value="Arabinose 5-phosphate isomerase"/>
    <property type="match status" value="1"/>
</dbReference>
<dbReference type="InterPro" id="IPR001347">
    <property type="entry name" value="SIS_dom"/>
</dbReference>
<reference evidence="3" key="1">
    <citation type="journal article" date="2014" name="Front. Microbiol.">
        <title>High frequency of phylogenetically diverse reductive dehalogenase-homologous genes in deep subseafloor sedimentary metagenomes.</title>
        <authorList>
            <person name="Kawai M."/>
            <person name="Futagami T."/>
            <person name="Toyoda A."/>
            <person name="Takaki Y."/>
            <person name="Nishi S."/>
            <person name="Hori S."/>
            <person name="Arai W."/>
            <person name="Tsubouchi T."/>
            <person name="Morono Y."/>
            <person name="Uchiyama I."/>
            <person name="Ito T."/>
            <person name="Fujiyama A."/>
            <person name="Inagaki F."/>
            <person name="Takami H."/>
        </authorList>
    </citation>
    <scope>NUCLEOTIDE SEQUENCE</scope>
    <source>
        <strain evidence="3">Expedition CK06-06</strain>
    </source>
</reference>
<protein>
    <recommendedName>
        <fullName evidence="2">SIS domain-containing protein</fullName>
    </recommendedName>
</protein>
<organism evidence="3">
    <name type="scientific">marine sediment metagenome</name>
    <dbReference type="NCBI Taxonomy" id="412755"/>
    <lineage>
        <taxon>unclassified sequences</taxon>
        <taxon>metagenomes</taxon>
        <taxon>ecological metagenomes</taxon>
    </lineage>
</organism>